<evidence type="ECO:0000313" key="1">
    <source>
        <dbReference type="EMBL" id="MDX3025420.1"/>
    </source>
</evidence>
<proteinExistence type="predicted"/>
<keyword evidence="2" id="KW-1185">Reference proteome</keyword>
<protein>
    <submittedName>
        <fullName evidence="1">Uncharacterized protein</fullName>
    </submittedName>
</protein>
<comment type="caution">
    <text evidence="1">The sequence shown here is derived from an EMBL/GenBank/DDBJ whole genome shotgun (WGS) entry which is preliminary data.</text>
</comment>
<accession>A0ABU4MBQ1</accession>
<sequence>MPEPRQETDDLEPKVGKVVEAYVQALNGVYPMQSVVQRLRSEARELVALNWPVEHVAKLAGQLPALGYSSLTRHAEHNPPPAPKAAAGGAVPWCGNCDSPDYRWVTPREGSPRKCRECNPSVVLATA</sequence>
<name>A0ABU4MBQ1_9ACTN</name>
<organism evidence="1 2">
    <name type="scientific">Streptomyces acidiscabies</name>
    <dbReference type="NCBI Taxonomy" id="42234"/>
    <lineage>
        <taxon>Bacteria</taxon>
        <taxon>Bacillati</taxon>
        <taxon>Actinomycetota</taxon>
        <taxon>Actinomycetes</taxon>
        <taxon>Kitasatosporales</taxon>
        <taxon>Streptomycetaceae</taxon>
        <taxon>Streptomyces</taxon>
    </lineage>
</organism>
<dbReference type="EMBL" id="JARAWP010000046">
    <property type="protein sequence ID" value="MDX3025420.1"/>
    <property type="molecule type" value="Genomic_DNA"/>
</dbReference>
<reference evidence="1 2" key="1">
    <citation type="journal article" date="2023" name="Microb. Genom.">
        <title>Mesoterricola silvestris gen. nov., sp. nov., Mesoterricola sediminis sp. nov., Geothrix oryzae sp. nov., Geothrix edaphica sp. nov., Geothrix rubra sp. nov., and Geothrix limicola sp. nov., six novel members of Acidobacteriota isolated from soils.</title>
        <authorList>
            <person name="Weisberg A.J."/>
            <person name="Pearce E."/>
            <person name="Kramer C.G."/>
            <person name="Chang J.H."/>
            <person name="Clarke C.R."/>
        </authorList>
    </citation>
    <scope>NUCLEOTIDE SEQUENCE [LARGE SCALE GENOMIC DNA]</scope>
    <source>
        <strain evidence="1 2">NB05-1H</strain>
    </source>
</reference>
<dbReference type="Proteomes" id="UP001272987">
    <property type="component" value="Unassembled WGS sequence"/>
</dbReference>
<dbReference type="RefSeq" id="WP_319044855.1">
    <property type="nucleotide sequence ID" value="NZ_JARAWP010000046.1"/>
</dbReference>
<evidence type="ECO:0000313" key="2">
    <source>
        <dbReference type="Proteomes" id="UP001272987"/>
    </source>
</evidence>
<gene>
    <name evidence="1" type="ORF">PV666_47280</name>
</gene>